<evidence type="ECO:0000256" key="3">
    <source>
        <dbReference type="ARBA" id="ARBA00023015"/>
    </source>
</evidence>
<keyword evidence="4" id="KW-0238">DNA-binding</keyword>
<gene>
    <name evidence="9" type="ORF">FS935_12320</name>
</gene>
<evidence type="ECO:0000256" key="2">
    <source>
        <dbReference type="ARBA" id="ARBA00022801"/>
    </source>
</evidence>
<evidence type="ECO:0000313" key="9">
    <source>
        <dbReference type="EMBL" id="TXC90690.1"/>
    </source>
</evidence>
<evidence type="ECO:0000256" key="1">
    <source>
        <dbReference type="ARBA" id="ARBA00008875"/>
    </source>
</evidence>
<dbReference type="GO" id="GO:0004553">
    <property type="term" value="F:hydrolase activity, hydrolyzing O-glycosyl compounds"/>
    <property type="evidence" value="ECO:0007669"/>
    <property type="project" value="InterPro"/>
</dbReference>
<keyword evidence="10" id="KW-1185">Reference proteome</keyword>
<dbReference type="InterPro" id="IPR017853">
    <property type="entry name" value="GH"/>
</dbReference>
<name>A0A5C6VYM2_9BACI</name>
<evidence type="ECO:0000256" key="7">
    <source>
        <dbReference type="PIRSR" id="PIRSR600514-1"/>
    </source>
</evidence>
<dbReference type="SUPFAM" id="SSF51011">
    <property type="entry name" value="Glycosyl hydrolase domain"/>
    <property type="match status" value="1"/>
</dbReference>
<dbReference type="PRINTS" id="PR00745">
    <property type="entry name" value="GLHYDRLASE39"/>
</dbReference>
<evidence type="ECO:0000256" key="4">
    <source>
        <dbReference type="ARBA" id="ARBA00023125"/>
    </source>
</evidence>
<dbReference type="Proteomes" id="UP000321363">
    <property type="component" value="Unassembled WGS sequence"/>
</dbReference>
<dbReference type="GO" id="GO:0043565">
    <property type="term" value="F:sequence-specific DNA binding"/>
    <property type="evidence" value="ECO:0007669"/>
    <property type="project" value="InterPro"/>
</dbReference>
<comment type="caution">
    <text evidence="9">The sequence shown here is derived from an EMBL/GenBank/DDBJ whole genome shotgun (WGS) entry which is preliminary data.</text>
</comment>
<dbReference type="SUPFAM" id="SSF46689">
    <property type="entry name" value="Homeodomain-like"/>
    <property type="match status" value="1"/>
</dbReference>
<evidence type="ECO:0000256" key="6">
    <source>
        <dbReference type="ARBA" id="ARBA00023295"/>
    </source>
</evidence>
<dbReference type="PROSITE" id="PS00041">
    <property type="entry name" value="HTH_ARAC_FAMILY_1"/>
    <property type="match status" value="1"/>
</dbReference>
<dbReference type="Gene3D" id="1.10.10.60">
    <property type="entry name" value="Homeodomain-like"/>
    <property type="match status" value="2"/>
</dbReference>
<reference evidence="9 10" key="1">
    <citation type="journal article" date="2005" name="Int. J. Syst. Evol. Microbiol.">
        <title>Bacillus litoralis sp. nov., isolated from a tidal flat of the Yellow Sea in Korea.</title>
        <authorList>
            <person name="Yoon J.H."/>
            <person name="Oh T.K."/>
        </authorList>
    </citation>
    <scope>NUCLEOTIDE SEQUENCE [LARGE SCALE GENOMIC DNA]</scope>
    <source>
        <strain evidence="9 10">SW-211</strain>
    </source>
</reference>
<dbReference type="GO" id="GO:0003700">
    <property type="term" value="F:DNA-binding transcription factor activity"/>
    <property type="evidence" value="ECO:0007669"/>
    <property type="project" value="InterPro"/>
</dbReference>
<evidence type="ECO:0000259" key="8">
    <source>
        <dbReference type="PROSITE" id="PS01124"/>
    </source>
</evidence>
<dbReference type="PANTHER" id="PTHR43280:SF2">
    <property type="entry name" value="HTH-TYPE TRANSCRIPTIONAL REGULATOR EXSA"/>
    <property type="match status" value="1"/>
</dbReference>
<dbReference type="SUPFAM" id="SSF51445">
    <property type="entry name" value="(Trans)glycosidases"/>
    <property type="match status" value="1"/>
</dbReference>
<dbReference type="Gene3D" id="2.60.40.1500">
    <property type="entry name" value="Glycosyl hydrolase domain, family 39"/>
    <property type="match status" value="1"/>
</dbReference>
<dbReference type="AlphaFoldDB" id="A0A5C6VYM2"/>
<dbReference type="InterPro" id="IPR018062">
    <property type="entry name" value="HTH_AraC-typ_CS"/>
</dbReference>
<protein>
    <submittedName>
        <fullName evidence="9">Helix-turn-helix domain-containing protein</fullName>
    </submittedName>
</protein>
<dbReference type="InterPro" id="IPR049166">
    <property type="entry name" value="GH39_cat"/>
</dbReference>
<dbReference type="InterPro" id="IPR000514">
    <property type="entry name" value="Glyco_hydro_39"/>
</dbReference>
<dbReference type="GO" id="GO:0005975">
    <property type="term" value="P:carbohydrate metabolic process"/>
    <property type="evidence" value="ECO:0007669"/>
    <property type="project" value="InterPro"/>
</dbReference>
<dbReference type="Pfam" id="PF12833">
    <property type="entry name" value="HTH_18"/>
    <property type="match status" value="1"/>
</dbReference>
<dbReference type="PROSITE" id="PS01124">
    <property type="entry name" value="HTH_ARAC_FAMILY_2"/>
    <property type="match status" value="1"/>
</dbReference>
<accession>A0A5C6VYM2</accession>
<sequence length="796" mass="94252">MEIRVGRDSYQLEEGELFLVNSNELHFINARTAFGKTQVLALQIESEYLKKHRIHTENKRFYLNSSEVGPANISIVNEMKYILANMMDLILNRKKLYYLKVEKLLLDLVVILLEHFEVPLLEKERHDIDNDQRLLEILKYMNNHCTETNFGLQGIAKEFSLNPQYLSRYFKAKVGMSLKKKLDSMRLNKSLMSLQTTDETVTDIAFKYGFPDSKAYYRVFKEVMGITPSQFREQYLIEVEQNIPKDYLSINSRESLKNLFKHLERKQKNQDEITVDKKYDINLSRYTETISHSFKNLTTFGYAPHALRKEFYEQLQVVQQEIGFEYIRFHGIFSDELLVYNEQGDGTYFLNFNHIDSLLDSLLMNKIKPFIEIGFMPKDLASTSDTIFRWNAYVSPPKNVNRWLEMLEAFFRHLINRYGLKEVRAWYFEFWNEPEVKYFWSGTREEFITLFAKSYRCIKNIDSQLRVGGFGNIDFLSDMTWLEDFSKYLDKENVELDFFSFHVYNLSKESPEKIDPINDFGDVYLTGDIIKKLEEAENIKFGDEHNFTRRIDNIKNIIKGYPQLNKELWITEWNASVNSRDLIHDTCYMASFIVKNVIENYWKVKGMGFWTFTDIFEEFNFEQPLFHGGFGLMTYNGIKKASYHAYYFLSKLGDELVFKKEDTIVTKRGEDYQILIFNYSHPNKLYSSFDFSQLSLINRYTVFENDSKKSYNLNLDGIQGEYTLKKQYVNRKQGSSFDAWVDIGAPSSIDQDTMRFLKGRAEPGIQIQKINIHNEFSLQTVLHPHEIQLIEFKKRY</sequence>
<dbReference type="Gene3D" id="3.20.20.80">
    <property type="entry name" value="Glycosidases"/>
    <property type="match status" value="1"/>
</dbReference>
<dbReference type="InterPro" id="IPR009057">
    <property type="entry name" value="Homeodomain-like_sf"/>
</dbReference>
<dbReference type="PANTHER" id="PTHR43280">
    <property type="entry name" value="ARAC-FAMILY TRANSCRIPTIONAL REGULATOR"/>
    <property type="match status" value="1"/>
</dbReference>
<evidence type="ECO:0000256" key="5">
    <source>
        <dbReference type="ARBA" id="ARBA00023163"/>
    </source>
</evidence>
<dbReference type="EMBL" id="VOQF01000006">
    <property type="protein sequence ID" value="TXC90690.1"/>
    <property type="molecule type" value="Genomic_DNA"/>
</dbReference>
<proteinExistence type="inferred from homology"/>
<dbReference type="InterPro" id="IPR018060">
    <property type="entry name" value="HTH_AraC"/>
</dbReference>
<organism evidence="9 10">
    <name type="scientific">Metabacillus litoralis</name>
    <dbReference type="NCBI Taxonomy" id="152268"/>
    <lineage>
        <taxon>Bacteria</taxon>
        <taxon>Bacillati</taxon>
        <taxon>Bacillota</taxon>
        <taxon>Bacilli</taxon>
        <taxon>Bacillales</taxon>
        <taxon>Bacillaceae</taxon>
        <taxon>Metabacillus</taxon>
    </lineage>
</organism>
<keyword evidence="3" id="KW-0805">Transcription regulation</keyword>
<comment type="similarity">
    <text evidence="1">Belongs to the glycosyl hydrolase 39 family.</text>
</comment>
<dbReference type="Pfam" id="PF01229">
    <property type="entry name" value="Glyco_hydro_39"/>
    <property type="match status" value="1"/>
</dbReference>
<dbReference type="OrthoDB" id="9776971at2"/>
<keyword evidence="2" id="KW-0378">Hydrolase</keyword>
<feature type="active site" description="Proton donor" evidence="7">
    <location>
        <position position="433"/>
    </location>
</feature>
<dbReference type="SMART" id="SM00342">
    <property type="entry name" value="HTH_ARAC"/>
    <property type="match status" value="1"/>
</dbReference>
<keyword evidence="6" id="KW-0326">Glycosidase</keyword>
<evidence type="ECO:0000313" key="10">
    <source>
        <dbReference type="Proteomes" id="UP000321363"/>
    </source>
</evidence>
<keyword evidence="5" id="KW-0804">Transcription</keyword>
<feature type="domain" description="HTH araC/xylS-type" evidence="8">
    <location>
        <begin position="135"/>
        <end position="234"/>
    </location>
</feature>